<comment type="subcellular location">
    <subcellularLocation>
        <location evidence="4">Cell outer membrane</location>
        <topology evidence="4">Lipid-anchor</topology>
    </subcellularLocation>
</comment>
<organism evidence="6 7">
    <name type="scientific">Bordetella ansorpii</name>
    <dbReference type="NCBI Taxonomy" id="288768"/>
    <lineage>
        <taxon>Bacteria</taxon>
        <taxon>Pseudomonadati</taxon>
        <taxon>Pseudomonadota</taxon>
        <taxon>Betaproteobacteria</taxon>
        <taxon>Burkholderiales</taxon>
        <taxon>Alcaligenaceae</taxon>
        <taxon>Bordetella</taxon>
    </lineage>
</organism>
<keyword evidence="3 4" id="KW-0998">Cell outer membrane</keyword>
<evidence type="ECO:0000256" key="1">
    <source>
        <dbReference type="ARBA" id="ARBA00022729"/>
    </source>
</evidence>
<dbReference type="Gene3D" id="2.130.10.10">
    <property type="entry name" value="YVTN repeat-like/Quinoprotein amine dehydrogenase"/>
    <property type="match status" value="1"/>
</dbReference>
<comment type="subunit">
    <text evidence="4">Part of the Bam complex.</text>
</comment>
<evidence type="ECO:0000256" key="3">
    <source>
        <dbReference type="ARBA" id="ARBA00023237"/>
    </source>
</evidence>
<dbReference type="InterPro" id="IPR002372">
    <property type="entry name" value="PQQ_rpt_dom"/>
</dbReference>
<evidence type="ECO:0000256" key="4">
    <source>
        <dbReference type="HAMAP-Rule" id="MF_00923"/>
    </source>
</evidence>
<comment type="function">
    <text evidence="4">Part of the outer membrane protein assembly complex, which is involved in assembly and insertion of beta-barrel proteins into the outer membrane.</text>
</comment>
<sequence>MRFPRFGRSWRGALVLAGIAVLGGCSMFGSDDTRYAPVPLTDYKAGISVNAAWKASIGSGSGLGFVPTVVGDAVYAATPDGRVGKFDLLSGRSLWRVSADTQLSAGAASDGRVTVVATPLGQIIAFDDTGKVKWKAQATSEVAVPPVVGDGVVVVRSGDYRVQAFDANTGDRLWSLQRPGPALALRSAAQLVIAQGLVITGLPGGKMMAINLASGNVQWEGTVATPKGGSDLERLTDVVGAPALAGRLLCAVAYQGRAVCFDVSAGGRPLWSKDFSSSTGLSVDDRYAYSSDQHSVVNAFALDTGAGVWRQNALRNRGLTVPASYGGAVAVGDLEGYVHFLSRSDGGLLARLSVGGDPIVSPPQATSQGVLVQTGDGDLVMIGIK</sequence>
<comment type="similarity">
    <text evidence="4">Belongs to the BamB family.</text>
</comment>
<dbReference type="AlphaFoldDB" id="A0A157RIK9"/>
<dbReference type="HAMAP" id="MF_00923">
    <property type="entry name" value="OM_assembly_BamB"/>
    <property type="match status" value="1"/>
</dbReference>
<gene>
    <name evidence="6" type="primary">yfgL</name>
    <name evidence="4" type="synonym">bamB</name>
    <name evidence="6" type="ORF">SAMEA1982600_04887</name>
</gene>
<evidence type="ECO:0000313" key="7">
    <source>
        <dbReference type="Proteomes" id="UP000077037"/>
    </source>
</evidence>
<dbReference type="GO" id="GO:0043165">
    <property type="term" value="P:Gram-negative-bacterium-type cell outer membrane assembly"/>
    <property type="evidence" value="ECO:0007669"/>
    <property type="project" value="UniProtKB-UniRule"/>
</dbReference>
<keyword evidence="2 4" id="KW-0472">Membrane</keyword>
<dbReference type="Proteomes" id="UP000077037">
    <property type="component" value="Unassembled WGS sequence"/>
</dbReference>
<keyword evidence="4" id="KW-0564">Palmitate</keyword>
<keyword evidence="4" id="KW-0449">Lipoprotein</keyword>
<dbReference type="OrthoDB" id="5173551at2"/>
<dbReference type="GO" id="GO:0009279">
    <property type="term" value="C:cell outer membrane"/>
    <property type="evidence" value="ECO:0007669"/>
    <property type="project" value="UniProtKB-SubCell"/>
</dbReference>
<dbReference type="SUPFAM" id="SSF50998">
    <property type="entry name" value="Quinoprotein alcohol dehydrogenase-like"/>
    <property type="match status" value="1"/>
</dbReference>
<dbReference type="Pfam" id="PF13360">
    <property type="entry name" value="PQQ_2"/>
    <property type="match status" value="1"/>
</dbReference>
<dbReference type="PROSITE" id="PS51257">
    <property type="entry name" value="PROKAR_LIPOPROTEIN"/>
    <property type="match status" value="1"/>
</dbReference>
<dbReference type="SMART" id="SM00564">
    <property type="entry name" value="PQQ"/>
    <property type="match status" value="5"/>
</dbReference>
<dbReference type="EMBL" id="FKBS01000029">
    <property type="protein sequence ID" value="SAI57249.1"/>
    <property type="molecule type" value="Genomic_DNA"/>
</dbReference>
<dbReference type="InterPro" id="IPR011047">
    <property type="entry name" value="Quinoprotein_ADH-like_sf"/>
</dbReference>
<dbReference type="GO" id="GO:0051205">
    <property type="term" value="P:protein insertion into membrane"/>
    <property type="evidence" value="ECO:0007669"/>
    <property type="project" value="UniProtKB-UniRule"/>
</dbReference>
<evidence type="ECO:0000259" key="5">
    <source>
        <dbReference type="Pfam" id="PF13360"/>
    </source>
</evidence>
<dbReference type="PANTHER" id="PTHR34512:SF30">
    <property type="entry name" value="OUTER MEMBRANE PROTEIN ASSEMBLY FACTOR BAMB"/>
    <property type="match status" value="1"/>
</dbReference>
<dbReference type="PANTHER" id="PTHR34512">
    <property type="entry name" value="CELL SURFACE PROTEIN"/>
    <property type="match status" value="1"/>
</dbReference>
<proteinExistence type="inferred from homology"/>
<dbReference type="NCBIfam" id="TIGR03300">
    <property type="entry name" value="assembly_YfgL"/>
    <property type="match status" value="1"/>
</dbReference>
<name>A0A157RIK9_9BORD</name>
<reference evidence="6 7" key="1">
    <citation type="submission" date="2016-03" db="EMBL/GenBank/DDBJ databases">
        <authorList>
            <consortium name="Pathogen Informatics"/>
        </authorList>
    </citation>
    <scope>NUCLEOTIDE SEQUENCE [LARGE SCALE GENOMIC DNA]</scope>
    <source>
        <strain evidence="6 7">NCTC13364</strain>
    </source>
</reference>
<feature type="domain" description="Pyrrolo-quinoline quinone repeat" evidence="5">
    <location>
        <begin position="80"/>
        <end position="311"/>
    </location>
</feature>
<dbReference type="InterPro" id="IPR015943">
    <property type="entry name" value="WD40/YVTN_repeat-like_dom_sf"/>
</dbReference>
<dbReference type="InterPro" id="IPR018391">
    <property type="entry name" value="PQQ_b-propeller_rpt"/>
</dbReference>
<evidence type="ECO:0000256" key="2">
    <source>
        <dbReference type="ARBA" id="ARBA00023136"/>
    </source>
</evidence>
<protein>
    <recommendedName>
        <fullName evidence="4">Outer membrane protein assembly factor BamB</fullName>
    </recommendedName>
</protein>
<evidence type="ECO:0000313" key="6">
    <source>
        <dbReference type="EMBL" id="SAI57249.1"/>
    </source>
</evidence>
<accession>A0A157RIK9</accession>
<keyword evidence="1 4" id="KW-0732">Signal</keyword>
<dbReference type="InterPro" id="IPR017687">
    <property type="entry name" value="BamB"/>
</dbReference>